<feature type="signal peptide" evidence="1">
    <location>
        <begin position="1"/>
        <end position="22"/>
    </location>
</feature>
<accession>A0A0R1SSJ6</accession>
<proteinExistence type="predicted"/>
<evidence type="ECO:0000259" key="2">
    <source>
        <dbReference type="Pfam" id="PF13731"/>
    </source>
</evidence>
<dbReference type="eggNOG" id="ENOG5032QCV">
    <property type="taxonomic scope" value="Bacteria"/>
</dbReference>
<evidence type="ECO:0000313" key="4">
    <source>
        <dbReference type="Proteomes" id="UP000051647"/>
    </source>
</evidence>
<evidence type="ECO:0000313" key="3">
    <source>
        <dbReference type="EMBL" id="KRL68187.1"/>
    </source>
</evidence>
<comment type="caution">
    <text evidence="3">The sequence shown here is derived from an EMBL/GenBank/DDBJ whole genome shotgun (WGS) entry which is preliminary data.</text>
</comment>
<feature type="chain" id="PRO_5006410789" evidence="1">
    <location>
        <begin position="23"/>
        <end position="195"/>
    </location>
</feature>
<dbReference type="AlphaFoldDB" id="A0A0R1SSJ6"/>
<dbReference type="Proteomes" id="UP000051647">
    <property type="component" value="Unassembled WGS sequence"/>
</dbReference>
<sequence length="195" mass="19967">MSAILGAAIMGISTAGVGVASAATIDNGSNGQTDANVNLEVDENNAQYKLTNAPEFDFGTHTIGAAAMNLQAATVVDNLRVENPGLQSGWVVTARAKNFDDLSGNALNGAYLTLKGESQAEDSNNISTAPISDTVQLNSADTPIFHANPGGGLVAWTSVFSPNDTSAVLHIPDGNSEGTYTAAITWEIQDAPSAS</sequence>
<dbReference type="STRING" id="1423815.FC27_GL000928"/>
<gene>
    <name evidence="3" type="ORF">FC27_GL000928</name>
</gene>
<dbReference type="Pfam" id="PF13731">
    <property type="entry name" value="WxL"/>
    <property type="match status" value="1"/>
</dbReference>
<reference evidence="3 4" key="1">
    <citation type="journal article" date="2015" name="Genome Announc.">
        <title>Expanding the biotechnology potential of lactobacilli through comparative genomics of 213 strains and associated genera.</title>
        <authorList>
            <person name="Sun Z."/>
            <person name="Harris H.M."/>
            <person name="McCann A."/>
            <person name="Guo C."/>
            <person name="Argimon S."/>
            <person name="Zhang W."/>
            <person name="Yang X."/>
            <person name="Jeffery I.B."/>
            <person name="Cooney J.C."/>
            <person name="Kagawa T.F."/>
            <person name="Liu W."/>
            <person name="Song Y."/>
            <person name="Salvetti E."/>
            <person name="Wrobel A."/>
            <person name="Rasinkangas P."/>
            <person name="Parkhill J."/>
            <person name="Rea M.C."/>
            <person name="O'Sullivan O."/>
            <person name="Ritari J."/>
            <person name="Douillard F.P."/>
            <person name="Paul Ross R."/>
            <person name="Yang R."/>
            <person name="Briner A.E."/>
            <person name="Felis G.E."/>
            <person name="de Vos W.M."/>
            <person name="Barrangou R."/>
            <person name="Klaenhammer T.R."/>
            <person name="Caufield P.W."/>
            <person name="Cui Y."/>
            <person name="Zhang H."/>
            <person name="O'Toole P.W."/>
        </authorList>
    </citation>
    <scope>NUCLEOTIDE SEQUENCE [LARGE SCALE GENOMIC DNA]</scope>
    <source>
        <strain evidence="3 4">DSM 14857</strain>
    </source>
</reference>
<keyword evidence="1" id="KW-0732">Signal</keyword>
<name>A0A0R1SSJ6_9LACO</name>
<dbReference type="PATRIC" id="fig|1423815.3.peg.949"/>
<feature type="domain" description="WxL" evidence="2">
    <location>
        <begin position="42"/>
        <end position="192"/>
    </location>
</feature>
<evidence type="ECO:0000256" key="1">
    <source>
        <dbReference type="SAM" id="SignalP"/>
    </source>
</evidence>
<dbReference type="EMBL" id="AZFA01000002">
    <property type="protein sequence ID" value="KRL68187.1"/>
    <property type="molecule type" value="Genomic_DNA"/>
</dbReference>
<protein>
    <submittedName>
        <fullName evidence="3">Extracellular protein</fullName>
    </submittedName>
</protein>
<keyword evidence="4" id="KW-1185">Reference proteome</keyword>
<dbReference type="InterPro" id="IPR027994">
    <property type="entry name" value="WxL_dom"/>
</dbReference>
<organism evidence="3 4">
    <name type="scientific">Companilactobacillus versmoldensis DSM 14857 = KCTC 3814</name>
    <dbReference type="NCBI Taxonomy" id="1423815"/>
    <lineage>
        <taxon>Bacteria</taxon>
        <taxon>Bacillati</taxon>
        <taxon>Bacillota</taxon>
        <taxon>Bacilli</taxon>
        <taxon>Lactobacillales</taxon>
        <taxon>Lactobacillaceae</taxon>
        <taxon>Companilactobacillus</taxon>
    </lineage>
</organism>